<dbReference type="Proteomes" id="UP000054359">
    <property type="component" value="Unassembled WGS sequence"/>
</dbReference>
<feature type="non-terminal residue" evidence="1">
    <location>
        <position position="40"/>
    </location>
</feature>
<keyword evidence="2" id="KW-1185">Reference proteome</keyword>
<dbReference type="AlphaFoldDB" id="A0A087TEZ3"/>
<gene>
    <name evidence="1" type="ORF">X975_13537</name>
</gene>
<dbReference type="EMBL" id="KK114907">
    <property type="protein sequence ID" value="KFM63682.1"/>
    <property type="molecule type" value="Genomic_DNA"/>
</dbReference>
<sequence length="40" mass="4682">MQILHYLISLNKCRALIFGGNNFKSEKPFIVKQCKMPKQN</sequence>
<reference evidence="1 2" key="1">
    <citation type="submission" date="2013-11" db="EMBL/GenBank/DDBJ databases">
        <title>Genome sequencing of Stegodyphus mimosarum.</title>
        <authorList>
            <person name="Bechsgaard J."/>
        </authorList>
    </citation>
    <scope>NUCLEOTIDE SEQUENCE [LARGE SCALE GENOMIC DNA]</scope>
</reference>
<proteinExistence type="predicted"/>
<organism evidence="1 2">
    <name type="scientific">Stegodyphus mimosarum</name>
    <name type="common">African social velvet spider</name>
    <dbReference type="NCBI Taxonomy" id="407821"/>
    <lineage>
        <taxon>Eukaryota</taxon>
        <taxon>Metazoa</taxon>
        <taxon>Ecdysozoa</taxon>
        <taxon>Arthropoda</taxon>
        <taxon>Chelicerata</taxon>
        <taxon>Arachnida</taxon>
        <taxon>Araneae</taxon>
        <taxon>Araneomorphae</taxon>
        <taxon>Entelegynae</taxon>
        <taxon>Eresoidea</taxon>
        <taxon>Eresidae</taxon>
        <taxon>Stegodyphus</taxon>
    </lineage>
</organism>
<evidence type="ECO:0000313" key="2">
    <source>
        <dbReference type="Proteomes" id="UP000054359"/>
    </source>
</evidence>
<evidence type="ECO:0000313" key="1">
    <source>
        <dbReference type="EMBL" id="KFM63682.1"/>
    </source>
</evidence>
<name>A0A087TEZ3_STEMI</name>
<protein>
    <submittedName>
        <fullName evidence="1">Uncharacterized protein</fullName>
    </submittedName>
</protein>
<accession>A0A087TEZ3</accession>